<dbReference type="InterPro" id="IPR014284">
    <property type="entry name" value="RNA_pol_sigma-70_dom"/>
</dbReference>
<reference evidence="2 3" key="1">
    <citation type="journal article" date="2015" name="Nature">
        <title>rRNA introns, odd ribosomes, and small enigmatic genomes across a large radiation of phyla.</title>
        <authorList>
            <person name="Brown C.T."/>
            <person name="Hug L.A."/>
            <person name="Thomas B.C."/>
            <person name="Sharon I."/>
            <person name="Castelle C.J."/>
            <person name="Singh A."/>
            <person name="Wilkins M.J."/>
            <person name="Williams K.H."/>
            <person name="Banfield J.F."/>
        </authorList>
    </citation>
    <scope>NUCLEOTIDE SEQUENCE [LARGE SCALE GENOMIC DNA]</scope>
</reference>
<dbReference type="Proteomes" id="UP000034231">
    <property type="component" value="Unassembled WGS sequence"/>
</dbReference>
<proteinExistence type="predicted"/>
<dbReference type="Gene3D" id="1.10.10.10">
    <property type="entry name" value="Winged helix-like DNA-binding domain superfamily/Winged helix DNA-binding domain"/>
    <property type="match status" value="1"/>
</dbReference>
<dbReference type="NCBIfam" id="TIGR02937">
    <property type="entry name" value="sigma70-ECF"/>
    <property type="match status" value="1"/>
</dbReference>
<comment type="caution">
    <text evidence="2">The sequence shown here is derived from an EMBL/GenBank/DDBJ whole genome shotgun (WGS) entry which is preliminary data.</text>
</comment>
<feature type="domain" description="RNA polymerase sigma factor 70 region 4 type 2" evidence="1">
    <location>
        <begin position="30"/>
        <end position="78"/>
    </location>
</feature>
<gene>
    <name evidence="2" type="ORF">US68_C0003G0002</name>
</gene>
<dbReference type="GO" id="GO:0006352">
    <property type="term" value="P:DNA-templated transcription initiation"/>
    <property type="evidence" value="ECO:0007669"/>
    <property type="project" value="InterPro"/>
</dbReference>
<name>A0A0G0LDE2_9BACT</name>
<organism evidence="2 3">
    <name type="scientific">Candidatus Shapirobacteria bacterium GW2011_GWE1_38_10</name>
    <dbReference type="NCBI Taxonomy" id="1618488"/>
    <lineage>
        <taxon>Bacteria</taxon>
        <taxon>Candidatus Shapironibacteriota</taxon>
    </lineage>
</organism>
<dbReference type="AlphaFoldDB" id="A0A0G0LDE2"/>
<dbReference type="InterPro" id="IPR013249">
    <property type="entry name" value="RNA_pol_sigma70_r4_t2"/>
</dbReference>
<evidence type="ECO:0000313" key="2">
    <source>
        <dbReference type="EMBL" id="KKQ50636.1"/>
    </source>
</evidence>
<evidence type="ECO:0000313" key="3">
    <source>
        <dbReference type="Proteomes" id="UP000034231"/>
    </source>
</evidence>
<evidence type="ECO:0000259" key="1">
    <source>
        <dbReference type="Pfam" id="PF08281"/>
    </source>
</evidence>
<dbReference type="InterPro" id="IPR013324">
    <property type="entry name" value="RNA_pol_sigma_r3/r4-like"/>
</dbReference>
<dbReference type="GO" id="GO:0016987">
    <property type="term" value="F:sigma factor activity"/>
    <property type="evidence" value="ECO:0007669"/>
    <property type="project" value="InterPro"/>
</dbReference>
<sequence>MIDNDDEFVDWLVADTDIEKETITKHFNDYVTTILEKLKPDYKEVLILKFFEDKDYQEISDILQKPMGTVATLLSRAKIQFKEIYEKEKKY</sequence>
<accession>A0A0G0LDE2</accession>
<dbReference type="SUPFAM" id="SSF88659">
    <property type="entry name" value="Sigma3 and sigma4 domains of RNA polymerase sigma factors"/>
    <property type="match status" value="1"/>
</dbReference>
<dbReference type="Pfam" id="PF08281">
    <property type="entry name" value="Sigma70_r4_2"/>
    <property type="match status" value="1"/>
</dbReference>
<dbReference type="CDD" id="cd06171">
    <property type="entry name" value="Sigma70_r4"/>
    <property type="match status" value="1"/>
</dbReference>
<dbReference type="EMBL" id="LBTX01000003">
    <property type="protein sequence ID" value="KKQ50636.1"/>
    <property type="molecule type" value="Genomic_DNA"/>
</dbReference>
<dbReference type="GO" id="GO:0003677">
    <property type="term" value="F:DNA binding"/>
    <property type="evidence" value="ECO:0007669"/>
    <property type="project" value="InterPro"/>
</dbReference>
<dbReference type="InterPro" id="IPR036388">
    <property type="entry name" value="WH-like_DNA-bd_sf"/>
</dbReference>
<protein>
    <submittedName>
        <fullName evidence="2">RNA polymerase sigma-70 factor, ECF subfamily</fullName>
    </submittedName>
</protein>